<evidence type="ECO:0000259" key="4">
    <source>
        <dbReference type="PROSITE" id="PS50932"/>
    </source>
</evidence>
<evidence type="ECO:0000256" key="1">
    <source>
        <dbReference type="ARBA" id="ARBA00023015"/>
    </source>
</evidence>
<accession>A0A4V1MA35</accession>
<proteinExistence type="predicted"/>
<dbReference type="Pfam" id="PF13377">
    <property type="entry name" value="Peripla_BP_3"/>
    <property type="match status" value="1"/>
</dbReference>
<reference evidence="5 6" key="1">
    <citation type="submission" date="2019-01" db="EMBL/GenBank/DDBJ databases">
        <title>Filimonas sp. strain TTM-71.</title>
        <authorList>
            <person name="Chen W.-M."/>
        </authorList>
    </citation>
    <scope>NUCLEOTIDE SEQUENCE [LARGE SCALE GENOMIC DNA]</scope>
    <source>
        <strain evidence="5 6">TTM-71</strain>
    </source>
</reference>
<name>A0A4V1MA35_9BACT</name>
<dbReference type="PANTHER" id="PTHR30146:SF109">
    <property type="entry name" value="HTH-TYPE TRANSCRIPTIONAL REGULATOR GALS"/>
    <property type="match status" value="1"/>
</dbReference>
<dbReference type="InterPro" id="IPR000843">
    <property type="entry name" value="HTH_LacI"/>
</dbReference>
<keyword evidence="1" id="KW-0805">Transcription regulation</keyword>
<organism evidence="5 6">
    <name type="scientific">Filimonas effusa</name>
    <dbReference type="NCBI Taxonomy" id="2508721"/>
    <lineage>
        <taxon>Bacteria</taxon>
        <taxon>Pseudomonadati</taxon>
        <taxon>Bacteroidota</taxon>
        <taxon>Chitinophagia</taxon>
        <taxon>Chitinophagales</taxon>
        <taxon>Chitinophagaceae</taxon>
        <taxon>Filimonas</taxon>
    </lineage>
</organism>
<keyword evidence="6" id="KW-1185">Reference proteome</keyword>
<dbReference type="CDD" id="cd06267">
    <property type="entry name" value="PBP1_LacI_sugar_binding-like"/>
    <property type="match status" value="1"/>
</dbReference>
<dbReference type="Pfam" id="PF00356">
    <property type="entry name" value="LacI"/>
    <property type="match status" value="1"/>
</dbReference>
<comment type="caution">
    <text evidence="5">The sequence shown here is derived from an EMBL/GenBank/DDBJ whole genome shotgun (WGS) entry which is preliminary data.</text>
</comment>
<evidence type="ECO:0000313" key="6">
    <source>
        <dbReference type="Proteomes" id="UP000290545"/>
    </source>
</evidence>
<dbReference type="SMART" id="SM00354">
    <property type="entry name" value="HTH_LACI"/>
    <property type="match status" value="1"/>
</dbReference>
<dbReference type="SUPFAM" id="SSF53822">
    <property type="entry name" value="Periplasmic binding protein-like I"/>
    <property type="match status" value="1"/>
</dbReference>
<dbReference type="InterPro" id="IPR010982">
    <property type="entry name" value="Lambda_DNA-bd_dom_sf"/>
</dbReference>
<dbReference type="Proteomes" id="UP000290545">
    <property type="component" value="Unassembled WGS sequence"/>
</dbReference>
<evidence type="ECO:0000313" key="5">
    <source>
        <dbReference type="EMBL" id="RXK83794.1"/>
    </source>
</evidence>
<keyword evidence="2" id="KW-0238">DNA-binding</keyword>
<dbReference type="Gene3D" id="3.40.50.2300">
    <property type="match status" value="2"/>
</dbReference>
<dbReference type="AlphaFoldDB" id="A0A4V1MA35"/>
<dbReference type="InterPro" id="IPR028082">
    <property type="entry name" value="Peripla_BP_I"/>
</dbReference>
<protein>
    <submittedName>
        <fullName evidence="5">LacI family transcriptional regulator</fullName>
    </submittedName>
</protein>
<dbReference type="PROSITE" id="PS50932">
    <property type="entry name" value="HTH_LACI_2"/>
    <property type="match status" value="1"/>
</dbReference>
<dbReference type="CDD" id="cd01392">
    <property type="entry name" value="HTH_LacI"/>
    <property type="match status" value="1"/>
</dbReference>
<evidence type="ECO:0000256" key="3">
    <source>
        <dbReference type="ARBA" id="ARBA00023163"/>
    </source>
</evidence>
<dbReference type="GO" id="GO:0000976">
    <property type="term" value="F:transcription cis-regulatory region binding"/>
    <property type="evidence" value="ECO:0007669"/>
    <property type="project" value="TreeGrafter"/>
</dbReference>
<dbReference type="PANTHER" id="PTHR30146">
    <property type="entry name" value="LACI-RELATED TRANSCRIPTIONAL REPRESSOR"/>
    <property type="match status" value="1"/>
</dbReference>
<dbReference type="OrthoDB" id="9803256at2"/>
<feature type="domain" description="HTH lacI-type" evidence="4">
    <location>
        <begin position="7"/>
        <end position="61"/>
    </location>
</feature>
<dbReference type="InterPro" id="IPR046335">
    <property type="entry name" value="LacI/GalR-like_sensor"/>
</dbReference>
<sequence>MHPPKEVTIYDLAKTLNISAATVSRGLKDHPAISKTTRKRIQEAAKAMGYRSNNFASNLRTQKTNTIGVIIHELNSHFITSVLAGIEKVTTAAGYDIIIGHSSETYKKEVANALNLFHKRVDGLIASLAYDTESLEHYTPFTQKHIPVLFFDRVEPNSPGTKVVIDNFKAGYDAAQHLIEQGCKRIVHITGNLKRNVYQDRLIGYRQALVDHKLPADAELVIENDLSEAASMEAADQILAMKQRPDGVFVSNDFCAVVCMQALKERGIRIPEDIAFVGFNNDVIARLAEPQLTTVNYNGTEMGEIVATHLINHLKGKTNIAHTSTVVIKSDLIIRASSLRKEKKKGRK</sequence>
<dbReference type="Gene3D" id="1.10.260.40">
    <property type="entry name" value="lambda repressor-like DNA-binding domains"/>
    <property type="match status" value="1"/>
</dbReference>
<evidence type="ECO:0000256" key="2">
    <source>
        <dbReference type="ARBA" id="ARBA00023125"/>
    </source>
</evidence>
<dbReference type="SUPFAM" id="SSF47413">
    <property type="entry name" value="lambda repressor-like DNA-binding domains"/>
    <property type="match status" value="1"/>
</dbReference>
<dbReference type="RefSeq" id="WP_129004846.1">
    <property type="nucleotide sequence ID" value="NZ_SDHZ01000002.1"/>
</dbReference>
<keyword evidence="3" id="KW-0804">Transcription</keyword>
<dbReference type="EMBL" id="SDHZ01000002">
    <property type="protein sequence ID" value="RXK83794.1"/>
    <property type="molecule type" value="Genomic_DNA"/>
</dbReference>
<gene>
    <name evidence="5" type="ORF">ESB13_17130</name>
</gene>
<dbReference type="GO" id="GO:0003700">
    <property type="term" value="F:DNA-binding transcription factor activity"/>
    <property type="evidence" value="ECO:0007669"/>
    <property type="project" value="TreeGrafter"/>
</dbReference>